<reference evidence="9 10" key="1">
    <citation type="submission" date="2022-04" db="EMBL/GenBank/DDBJ databases">
        <title>Pseudomonas knackmussii B09-2.</title>
        <authorList>
            <person name="Deng Y."/>
        </authorList>
    </citation>
    <scope>NUCLEOTIDE SEQUENCE [LARGE SCALE GENOMIC DNA]</scope>
    <source>
        <strain evidence="9 10">B09-2</strain>
    </source>
</reference>
<comment type="subcellular location">
    <subcellularLocation>
        <location evidence="1">Cell inner membrane</location>
        <topology evidence="1">Peripheral membrane protein</topology>
    </subcellularLocation>
</comment>
<keyword evidence="6 9" id="KW-0067">ATP-binding</keyword>
<evidence type="ECO:0000313" key="9">
    <source>
        <dbReference type="EMBL" id="UPQ83854.1"/>
    </source>
</evidence>
<keyword evidence="7" id="KW-0472">Membrane</keyword>
<keyword evidence="5" id="KW-0547">Nucleotide-binding</keyword>
<dbReference type="GO" id="GO:0005524">
    <property type="term" value="F:ATP binding"/>
    <property type="evidence" value="ECO:0007669"/>
    <property type="project" value="UniProtKB-KW"/>
</dbReference>
<accession>A0ABY4KT35</accession>
<gene>
    <name evidence="9" type="ORF">M0M42_05455</name>
</gene>
<dbReference type="SUPFAM" id="SSF52540">
    <property type="entry name" value="P-loop containing nucleoside triphosphate hydrolases"/>
    <property type="match status" value="1"/>
</dbReference>
<dbReference type="InterPro" id="IPR027417">
    <property type="entry name" value="P-loop_NTPase"/>
</dbReference>
<evidence type="ECO:0000256" key="2">
    <source>
        <dbReference type="ARBA" id="ARBA00005417"/>
    </source>
</evidence>
<dbReference type="InterPro" id="IPR003593">
    <property type="entry name" value="AAA+_ATPase"/>
</dbReference>
<evidence type="ECO:0000313" key="10">
    <source>
        <dbReference type="Proteomes" id="UP000831189"/>
    </source>
</evidence>
<dbReference type="PROSITE" id="PS50893">
    <property type="entry name" value="ABC_TRANSPORTER_2"/>
    <property type="match status" value="1"/>
</dbReference>
<dbReference type="SMART" id="SM00382">
    <property type="entry name" value="AAA"/>
    <property type="match status" value="1"/>
</dbReference>
<keyword evidence="4" id="KW-1003">Cell membrane</keyword>
<evidence type="ECO:0000256" key="7">
    <source>
        <dbReference type="ARBA" id="ARBA00023136"/>
    </source>
</evidence>
<protein>
    <submittedName>
        <fullName evidence="9">ATP-binding cassette domain-containing protein</fullName>
    </submittedName>
</protein>
<dbReference type="PANTHER" id="PTHR43297:SF7">
    <property type="entry name" value="D,D-DIPEPTIDE TRANSPORT ATP-BINDING PROTEIN DDPD-RELATED"/>
    <property type="match status" value="1"/>
</dbReference>
<dbReference type="EMBL" id="CP096208">
    <property type="protein sequence ID" value="UPQ83854.1"/>
    <property type="molecule type" value="Genomic_DNA"/>
</dbReference>
<dbReference type="InterPro" id="IPR050388">
    <property type="entry name" value="ABC_Ni/Peptide_Import"/>
</dbReference>
<evidence type="ECO:0000256" key="3">
    <source>
        <dbReference type="ARBA" id="ARBA00022448"/>
    </source>
</evidence>
<feature type="domain" description="ABC transporter" evidence="8">
    <location>
        <begin position="5"/>
        <end position="215"/>
    </location>
</feature>
<sequence>MKLLLKTEALEIRTATAQLVQPLSIALYPGRVLTIIGETGSGKSLFAQGIVGNLPPGLHARGRIEFGTGFSEEGRAGGRRALWGRDIAVLPQEPWLSLDPTMRALGQVSETYRYVRGTGAEASHRLARLDMARMGLEHAEAKFPFQLSGGMAQRLAFAATHAGGAQIMIADEPTKGLDSARIGEVVELLQAGLANGGALLIITHDIEVARRLGVM</sequence>
<dbReference type="PANTHER" id="PTHR43297">
    <property type="entry name" value="OLIGOPEPTIDE TRANSPORT ATP-BINDING PROTEIN APPD"/>
    <property type="match status" value="1"/>
</dbReference>
<dbReference type="Gene3D" id="3.40.50.300">
    <property type="entry name" value="P-loop containing nucleotide triphosphate hydrolases"/>
    <property type="match status" value="1"/>
</dbReference>
<keyword evidence="3" id="KW-0813">Transport</keyword>
<proteinExistence type="inferred from homology"/>
<dbReference type="InterPro" id="IPR003439">
    <property type="entry name" value="ABC_transporter-like_ATP-bd"/>
</dbReference>
<evidence type="ECO:0000259" key="8">
    <source>
        <dbReference type="PROSITE" id="PS50893"/>
    </source>
</evidence>
<evidence type="ECO:0000256" key="6">
    <source>
        <dbReference type="ARBA" id="ARBA00022840"/>
    </source>
</evidence>
<comment type="similarity">
    <text evidence="2">Belongs to the ABC transporter superfamily.</text>
</comment>
<name>A0ABY4KT35_9PSED</name>
<organism evidence="9 10">
    <name type="scientific">Pseudomonas knackmussii</name>
    <dbReference type="NCBI Taxonomy" id="65741"/>
    <lineage>
        <taxon>Bacteria</taxon>
        <taxon>Pseudomonadati</taxon>
        <taxon>Pseudomonadota</taxon>
        <taxon>Gammaproteobacteria</taxon>
        <taxon>Pseudomonadales</taxon>
        <taxon>Pseudomonadaceae</taxon>
        <taxon>Pseudomonas</taxon>
    </lineage>
</organism>
<dbReference type="Pfam" id="PF00005">
    <property type="entry name" value="ABC_tran"/>
    <property type="match status" value="1"/>
</dbReference>
<dbReference type="Proteomes" id="UP000831189">
    <property type="component" value="Chromosome"/>
</dbReference>
<keyword evidence="10" id="KW-1185">Reference proteome</keyword>
<evidence type="ECO:0000256" key="1">
    <source>
        <dbReference type="ARBA" id="ARBA00004417"/>
    </source>
</evidence>
<evidence type="ECO:0000256" key="5">
    <source>
        <dbReference type="ARBA" id="ARBA00022741"/>
    </source>
</evidence>
<evidence type="ECO:0000256" key="4">
    <source>
        <dbReference type="ARBA" id="ARBA00022475"/>
    </source>
</evidence>